<feature type="region of interest" description="Disordered" evidence="2">
    <location>
        <begin position="1"/>
        <end position="48"/>
    </location>
</feature>
<name>A0A8H5FIY3_9AGAR</name>
<evidence type="ECO:0000256" key="2">
    <source>
        <dbReference type="SAM" id="MobiDB-lite"/>
    </source>
</evidence>
<feature type="compositionally biased region" description="Low complexity" evidence="2">
    <location>
        <begin position="12"/>
        <end position="27"/>
    </location>
</feature>
<reference evidence="3 4" key="1">
    <citation type="journal article" date="2020" name="ISME J.">
        <title>Uncovering the hidden diversity of litter-decomposition mechanisms in mushroom-forming fungi.</title>
        <authorList>
            <person name="Floudas D."/>
            <person name="Bentzer J."/>
            <person name="Ahren D."/>
            <person name="Johansson T."/>
            <person name="Persson P."/>
            <person name="Tunlid A."/>
        </authorList>
    </citation>
    <scope>NUCLEOTIDE SEQUENCE [LARGE SCALE GENOMIC DNA]</scope>
    <source>
        <strain evidence="3 4">CBS 175.51</strain>
    </source>
</reference>
<evidence type="ECO:0000313" key="3">
    <source>
        <dbReference type="EMBL" id="KAF5338890.1"/>
    </source>
</evidence>
<proteinExistence type="inferred from homology"/>
<comment type="caution">
    <text evidence="3">The sequence shown here is derived from an EMBL/GenBank/DDBJ whole genome shotgun (WGS) entry which is preliminary data.</text>
</comment>
<dbReference type="InterPro" id="IPR019034">
    <property type="entry name" value="UPF0390"/>
</dbReference>
<dbReference type="Pfam" id="PF09495">
    <property type="entry name" value="DUF2462"/>
    <property type="match status" value="1"/>
</dbReference>
<dbReference type="PANTHER" id="PTHR16967">
    <property type="entry name" value="LEYDIG CELL TUMOR 10 KDA PROTEIN HOMOLOG"/>
    <property type="match status" value="1"/>
</dbReference>
<dbReference type="EMBL" id="JAACJK010000010">
    <property type="protein sequence ID" value="KAF5338890.1"/>
    <property type="molecule type" value="Genomic_DNA"/>
</dbReference>
<dbReference type="PANTHER" id="PTHR16967:SF1">
    <property type="entry name" value="LEYDIG CELL TUMOR 10 KDA PROTEIN HOMOLOG"/>
    <property type="match status" value="1"/>
</dbReference>
<gene>
    <name evidence="3" type="ORF">D9611_008768</name>
</gene>
<evidence type="ECO:0000313" key="4">
    <source>
        <dbReference type="Proteomes" id="UP000541558"/>
    </source>
</evidence>
<organism evidence="3 4">
    <name type="scientific">Ephemerocybe angulata</name>
    <dbReference type="NCBI Taxonomy" id="980116"/>
    <lineage>
        <taxon>Eukaryota</taxon>
        <taxon>Fungi</taxon>
        <taxon>Dikarya</taxon>
        <taxon>Basidiomycota</taxon>
        <taxon>Agaricomycotina</taxon>
        <taxon>Agaricomycetes</taxon>
        <taxon>Agaricomycetidae</taxon>
        <taxon>Agaricales</taxon>
        <taxon>Agaricineae</taxon>
        <taxon>Psathyrellaceae</taxon>
        <taxon>Ephemerocybe</taxon>
    </lineage>
</organism>
<dbReference type="OrthoDB" id="5239630at2759"/>
<sequence>MVQGKTKGLTMKAPNSRAAAKAAQNTKKGQRAIAPKKAPLVKQAKQHQGLSAKIGRSIEKQMVDAASGGKLTIMRSLISEDAKNASSSKGKPKKK</sequence>
<dbReference type="AlphaFoldDB" id="A0A8H5FIY3"/>
<keyword evidence="4" id="KW-1185">Reference proteome</keyword>
<evidence type="ECO:0000256" key="1">
    <source>
        <dbReference type="ARBA" id="ARBA00006802"/>
    </source>
</evidence>
<dbReference type="Proteomes" id="UP000541558">
    <property type="component" value="Unassembled WGS sequence"/>
</dbReference>
<accession>A0A8H5FIY3</accession>
<comment type="similarity">
    <text evidence="1">Belongs to the UPF0390 family.</text>
</comment>
<protein>
    <submittedName>
        <fullName evidence="3">Uncharacterized protein</fullName>
    </submittedName>
</protein>